<name>A0A2I0U3D4_LIMLA</name>
<sequence length="430" mass="49637">MSQQCAQVAKKANGILACIRNSVASRSREVIVPLYSALVRPHLEHCVQFWAPHYKKDIELLERVQRRATKLVRGLENKSYEERLRELGMQAQAHSDVTRIDGRVCDYVIFDLDYPQLEQSFRISWHKGNTFLQRWTYSNTGHGQHIRVFPNGTLGLRVVGKEDAGWYTAMVCNSSQHCPYQRQFQLHVRGHLVRGHVGDCVTFDLNCVQSVGYIHVMWKKDNQRVAKIRQAENAAAVTYCNRAHMFPNGSLSRCPTQWGDEGEYVAEVYDEDGVHLHQETFNLELNRVETFKEITELIGGSMFLNLTETKLKHFFQVVWKKENTEIAWTNGSWFWYHEEYVNRSEIVSNYSLRLDRIQNHDCGRYSIELNDRDGRTVYECIANVKVDENAMQGLNGTNFTEQRSEDLLRSTKEANPATADNVVYSSVASS</sequence>
<gene>
    <name evidence="1" type="ORF">llap_9131</name>
</gene>
<dbReference type="EMBL" id="KZ506247">
    <property type="protein sequence ID" value="PKU40576.1"/>
    <property type="molecule type" value="Genomic_DNA"/>
</dbReference>
<evidence type="ECO:0000313" key="1">
    <source>
        <dbReference type="EMBL" id="PKU40576.1"/>
    </source>
</evidence>
<protein>
    <submittedName>
        <fullName evidence="1">Uncharacterized protein</fullName>
    </submittedName>
</protein>
<dbReference type="InterPro" id="IPR036179">
    <property type="entry name" value="Ig-like_dom_sf"/>
</dbReference>
<dbReference type="OrthoDB" id="9351330at2759"/>
<keyword evidence="2" id="KW-1185">Reference proteome</keyword>
<evidence type="ECO:0000313" key="2">
    <source>
        <dbReference type="Proteomes" id="UP000233556"/>
    </source>
</evidence>
<organism evidence="1 2">
    <name type="scientific">Limosa lapponica baueri</name>
    <dbReference type="NCBI Taxonomy" id="1758121"/>
    <lineage>
        <taxon>Eukaryota</taxon>
        <taxon>Metazoa</taxon>
        <taxon>Chordata</taxon>
        <taxon>Craniata</taxon>
        <taxon>Vertebrata</taxon>
        <taxon>Euteleostomi</taxon>
        <taxon>Archelosauria</taxon>
        <taxon>Archosauria</taxon>
        <taxon>Dinosauria</taxon>
        <taxon>Saurischia</taxon>
        <taxon>Theropoda</taxon>
        <taxon>Coelurosauria</taxon>
        <taxon>Aves</taxon>
        <taxon>Neognathae</taxon>
        <taxon>Neoaves</taxon>
        <taxon>Charadriiformes</taxon>
        <taxon>Scolopacidae</taxon>
        <taxon>Limosa</taxon>
    </lineage>
</organism>
<dbReference type="Gene3D" id="2.60.40.10">
    <property type="entry name" value="Immunoglobulins"/>
    <property type="match status" value="3"/>
</dbReference>
<dbReference type="PANTHER" id="PTHR33332">
    <property type="entry name" value="REVERSE TRANSCRIPTASE DOMAIN-CONTAINING PROTEIN"/>
    <property type="match status" value="1"/>
</dbReference>
<dbReference type="AlphaFoldDB" id="A0A2I0U3D4"/>
<dbReference type="SUPFAM" id="SSF48726">
    <property type="entry name" value="Immunoglobulin"/>
    <property type="match status" value="3"/>
</dbReference>
<accession>A0A2I0U3D4</accession>
<reference evidence="2" key="1">
    <citation type="submission" date="2017-11" db="EMBL/GenBank/DDBJ databases">
        <authorList>
            <person name="Lima N.C."/>
            <person name="Parody-Merino A.M."/>
            <person name="Battley P.F."/>
            <person name="Fidler A.E."/>
            <person name="Prosdocimi F."/>
        </authorList>
    </citation>
    <scope>NUCLEOTIDE SEQUENCE [LARGE SCALE GENOMIC DNA]</scope>
</reference>
<dbReference type="InterPro" id="IPR013783">
    <property type="entry name" value="Ig-like_fold"/>
</dbReference>
<proteinExistence type="predicted"/>
<dbReference type="Proteomes" id="UP000233556">
    <property type="component" value="Unassembled WGS sequence"/>
</dbReference>
<reference evidence="2" key="2">
    <citation type="submission" date="2017-12" db="EMBL/GenBank/DDBJ databases">
        <title>Genome sequence of the Bar-tailed Godwit (Limosa lapponica baueri).</title>
        <authorList>
            <person name="Lima N.C.B."/>
            <person name="Parody-Merino A.M."/>
            <person name="Battley P.F."/>
            <person name="Fidler A.E."/>
            <person name="Prosdocimi F."/>
        </authorList>
    </citation>
    <scope>NUCLEOTIDE SEQUENCE [LARGE SCALE GENOMIC DNA]</scope>
</reference>